<organism evidence="1 2">
    <name type="scientific">Paraburkholderia podalyriae</name>
    <dbReference type="NCBI Taxonomy" id="1938811"/>
    <lineage>
        <taxon>Bacteria</taxon>
        <taxon>Pseudomonadati</taxon>
        <taxon>Pseudomonadota</taxon>
        <taxon>Betaproteobacteria</taxon>
        <taxon>Burkholderiales</taxon>
        <taxon>Burkholderiaceae</taxon>
        <taxon>Paraburkholderia</taxon>
    </lineage>
</organism>
<reference evidence="1 2" key="1">
    <citation type="submission" date="2019-09" db="EMBL/GenBank/DDBJ databases">
        <title>Paraburkholderia podalyriae sp. nov., A South African Podalyria-associated rhizobium.</title>
        <authorList>
            <person name="Mavima L."/>
            <person name="Beukes C.W."/>
            <person name="Palmer M."/>
            <person name="De Meyer S.E."/>
            <person name="James E.K."/>
            <person name="Maluk M."/>
            <person name="Avontuur J.R."/>
            <person name="Chan W.Y."/>
            <person name="Venter S.N."/>
            <person name="Steenkamp E.T."/>
        </authorList>
    </citation>
    <scope>NUCLEOTIDE SEQUENCE [LARGE SCALE GENOMIC DNA]</scope>
    <source>
        <strain evidence="1 2">WC7.3b</strain>
    </source>
</reference>
<evidence type="ECO:0000313" key="2">
    <source>
        <dbReference type="Proteomes" id="UP000736373"/>
    </source>
</evidence>
<proteinExistence type="predicted"/>
<comment type="caution">
    <text evidence="1">The sequence shown here is derived from an EMBL/GenBank/DDBJ whole genome shotgun (WGS) entry which is preliminary data.</text>
</comment>
<dbReference type="Proteomes" id="UP000736373">
    <property type="component" value="Unassembled WGS sequence"/>
</dbReference>
<gene>
    <name evidence="1" type="ORF">F6X42_43290</name>
</gene>
<dbReference type="EMBL" id="VZQQ01000204">
    <property type="protein sequence ID" value="MBC8752901.1"/>
    <property type="molecule type" value="Genomic_DNA"/>
</dbReference>
<dbReference type="RefSeq" id="WP_187639715.1">
    <property type="nucleotide sequence ID" value="NZ_VZQQ01000204.1"/>
</dbReference>
<evidence type="ECO:0008006" key="3">
    <source>
        <dbReference type="Google" id="ProtNLM"/>
    </source>
</evidence>
<name>A0ABR7Q3B1_9BURK</name>
<protein>
    <recommendedName>
        <fullName evidence="3">Transposase</fullName>
    </recommendedName>
</protein>
<evidence type="ECO:0000313" key="1">
    <source>
        <dbReference type="EMBL" id="MBC8752901.1"/>
    </source>
</evidence>
<accession>A0ABR7Q3B1</accession>
<keyword evidence="2" id="KW-1185">Reference proteome</keyword>
<sequence>MAKGVKAVGLETRVARDQGALRRGEVLGRKRIGFHVRKVNFDSAINVINVATRTRRIDLDDCPVQLICALRQVVYVF</sequence>